<dbReference type="GO" id="GO:0005576">
    <property type="term" value="C:extracellular region"/>
    <property type="evidence" value="ECO:0007669"/>
    <property type="project" value="UniProtKB-SubCell"/>
</dbReference>
<name>A0A1Y2DD48_9PEZI</name>
<dbReference type="InParanoid" id="A0A1Y2DD48"/>
<dbReference type="EC" id="1.14.99.56" evidence="15"/>
<dbReference type="InterPro" id="IPR049892">
    <property type="entry name" value="AA9"/>
</dbReference>
<evidence type="ECO:0000256" key="1">
    <source>
        <dbReference type="ARBA" id="ARBA00001973"/>
    </source>
</evidence>
<keyword evidence="12" id="KW-0624">Polysaccharide degradation</keyword>
<gene>
    <name evidence="17" type="ORF">BCR38DRAFT_114902</name>
</gene>
<dbReference type="OrthoDB" id="3496539at2759"/>
<evidence type="ECO:0000256" key="10">
    <source>
        <dbReference type="ARBA" id="ARBA00023157"/>
    </source>
</evidence>
<protein>
    <recommendedName>
        <fullName evidence="15">lytic cellulose monooxygenase (C4-dehydrogenating)</fullName>
        <ecNumber evidence="15">1.14.99.56</ecNumber>
    </recommendedName>
</protein>
<evidence type="ECO:0000313" key="17">
    <source>
        <dbReference type="EMBL" id="ORY56615.1"/>
    </source>
</evidence>
<dbReference type="CDD" id="cd21175">
    <property type="entry name" value="LPMO_AA9"/>
    <property type="match status" value="1"/>
</dbReference>
<keyword evidence="6" id="KW-0136">Cellulose degradation</keyword>
<comment type="catalytic activity">
    <reaction evidence="14">
        <text>[(1-&gt;4)-beta-D-glucosyl]n+m + reduced acceptor + O2 = 4-dehydro-beta-D-glucosyl-[(1-&gt;4)-beta-D-glucosyl]n-1 + [(1-&gt;4)-beta-D-glucosyl]m + acceptor + H2O.</text>
        <dbReference type="EC" id="1.14.99.56"/>
    </reaction>
</comment>
<keyword evidence="3" id="KW-0964">Secreted</keyword>
<dbReference type="GO" id="GO:0030245">
    <property type="term" value="P:cellulose catabolic process"/>
    <property type="evidence" value="ECO:0007669"/>
    <property type="project" value="UniProtKB-KW"/>
</dbReference>
<comment type="cofactor">
    <cofactor evidence="1">
        <name>Cu(2+)</name>
        <dbReference type="ChEBI" id="CHEBI:29036"/>
    </cofactor>
</comment>
<evidence type="ECO:0000256" key="11">
    <source>
        <dbReference type="ARBA" id="ARBA00023277"/>
    </source>
</evidence>
<keyword evidence="17" id="KW-0378">Hydrolase</keyword>
<dbReference type="RefSeq" id="XP_040710194.1">
    <property type="nucleotide sequence ID" value="XM_040853414.1"/>
</dbReference>
<comment type="caution">
    <text evidence="17">The sequence shown here is derived from an EMBL/GenBank/DDBJ whole genome shotgun (WGS) entry which is preliminary data.</text>
</comment>
<keyword evidence="9" id="KW-0503">Monooxygenase</keyword>
<keyword evidence="11" id="KW-0119">Carbohydrate metabolism</keyword>
<keyword evidence="4" id="KW-0479">Metal-binding</keyword>
<comment type="subcellular location">
    <subcellularLocation>
        <location evidence="2">Secreted</location>
    </subcellularLocation>
</comment>
<keyword evidence="10" id="KW-1015">Disulfide bond</keyword>
<dbReference type="Pfam" id="PF03443">
    <property type="entry name" value="AA9"/>
    <property type="match status" value="1"/>
</dbReference>
<sequence>MGSNFYIGSFRVCKTQISRLFLQSRLSTRKASGGYKRSCSSLATYHHSASMNVIKMKKLLSLPTLLATITVPVLAHWNYDTLIVNDTPIGSPYQYIRRTNNSNSPLVLVNSTDMRCNSGASSGITTNTSTYHVAAGSEVGFGIASTFGHPGPQQVYLSPVPAGLTAADYDGSGEWVKIYAATTQANTTLGPQGLVWATHNVHSFRFTLPAETPAGEYLLRAEGLALHAAHKLDCAQFYVGCAQIRVTGDGKGVLGPLVRIPGVYNDTEPGVLIPEFWSYMTNYTLPGPELWPEGMEVQHMVKQLSSNQNKG</sequence>
<dbReference type="STRING" id="1141098.A0A1Y2DD48"/>
<keyword evidence="8" id="KW-0186">Copper</keyword>
<dbReference type="GO" id="GO:0004497">
    <property type="term" value="F:monooxygenase activity"/>
    <property type="evidence" value="ECO:0007669"/>
    <property type="project" value="UniProtKB-KW"/>
</dbReference>
<evidence type="ECO:0000256" key="14">
    <source>
        <dbReference type="ARBA" id="ARBA00045077"/>
    </source>
</evidence>
<feature type="domain" description="Auxiliary Activity family 9 catalytic" evidence="16">
    <location>
        <begin position="76"/>
        <end position="273"/>
    </location>
</feature>
<dbReference type="Proteomes" id="UP000193689">
    <property type="component" value="Unassembled WGS sequence"/>
</dbReference>
<evidence type="ECO:0000256" key="4">
    <source>
        <dbReference type="ARBA" id="ARBA00022723"/>
    </source>
</evidence>
<dbReference type="Gene3D" id="2.70.50.70">
    <property type="match status" value="1"/>
</dbReference>
<evidence type="ECO:0000256" key="5">
    <source>
        <dbReference type="ARBA" id="ARBA00022729"/>
    </source>
</evidence>
<evidence type="ECO:0000256" key="8">
    <source>
        <dbReference type="ARBA" id="ARBA00023008"/>
    </source>
</evidence>
<dbReference type="InterPro" id="IPR005103">
    <property type="entry name" value="AA9_LPMO"/>
</dbReference>
<evidence type="ECO:0000256" key="3">
    <source>
        <dbReference type="ARBA" id="ARBA00022525"/>
    </source>
</evidence>
<comment type="similarity">
    <text evidence="13">Belongs to the polysaccharide monooxygenase AA9 family.</text>
</comment>
<evidence type="ECO:0000256" key="15">
    <source>
        <dbReference type="ARBA" id="ARBA00047174"/>
    </source>
</evidence>
<dbReference type="EMBL" id="MCFJ01000022">
    <property type="protein sequence ID" value="ORY56615.1"/>
    <property type="molecule type" value="Genomic_DNA"/>
</dbReference>
<dbReference type="GO" id="GO:0016787">
    <property type="term" value="F:hydrolase activity"/>
    <property type="evidence" value="ECO:0007669"/>
    <property type="project" value="UniProtKB-KW"/>
</dbReference>
<evidence type="ECO:0000256" key="9">
    <source>
        <dbReference type="ARBA" id="ARBA00023033"/>
    </source>
</evidence>
<dbReference type="PANTHER" id="PTHR33353:SF10">
    <property type="entry name" value="ENDO-BETA-1,4-GLUCANASE D"/>
    <property type="match status" value="1"/>
</dbReference>
<evidence type="ECO:0000313" key="18">
    <source>
        <dbReference type="Proteomes" id="UP000193689"/>
    </source>
</evidence>
<dbReference type="GeneID" id="63769626"/>
<evidence type="ECO:0000256" key="7">
    <source>
        <dbReference type="ARBA" id="ARBA00023002"/>
    </source>
</evidence>
<organism evidence="17 18">
    <name type="scientific">Pseudomassariella vexata</name>
    <dbReference type="NCBI Taxonomy" id="1141098"/>
    <lineage>
        <taxon>Eukaryota</taxon>
        <taxon>Fungi</taxon>
        <taxon>Dikarya</taxon>
        <taxon>Ascomycota</taxon>
        <taxon>Pezizomycotina</taxon>
        <taxon>Sordariomycetes</taxon>
        <taxon>Xylariomycetidae</taxon>
        <taxon>Amphisphaeriales</taxon>
        <taxon>Pseudomassariaceae</taxon>
        <taxon>Pseudomassariella</taxon>
    </lineage>
</organism>
<dbReference type="AlphaFoldDB" id="A0A1Y2DD48"/>
<keyword evidence="7" id="KW-0560">Oxidoreductase</keyword>
<keyword evidence="5" id="KW-0732">Signal</keyword>
<evidence type="ECO:0000259" key="16">
    <source>
        <dbReference type="Pfam" id="PF03443"/>
    </source>
</evidence>
<reference evidence="17 18" key="1">
    <citation type="submission" date="2016-07" db="EMBL/GenBank/DDBJ databases">
        <title>Pervasive Adenine N6-methylation of Active Genes in Fungi.</title>
        <authorList>
            <consortium name="DOE Joint Genome Institute"/>
            <person name="Mondo S.J."/>
            <person name="Dannebaum R.O."/>
            <person name="Kuo R.C."/>
            <person name="Labutti K."/>
            <person name="Haridas S."/>
            <person name="Kuo A."/>
            <person name="Salamov A."/>
            <person name="Ahrendt S.R."/>
            <person name="Lipzen A."/>
            <person name="Sullivan W."/>
            <person name="Andreopoulos W.B."/>
            <person name="Clum A."/>
            <person name="Lindquist E."/>
            <person name="Daum C."/>
            <person name="Ramamoorthy G.K."/>
            <person name="Gryganskyi A."/>
            <person name="Culley D."/>
            <person name="Magnuson J.K."/>
            <person name="James T.Y."/>
            <person name="O'Malley M.A."/>
            <person name="Stajich J.E."/>
            <person name="Spatafora J.W."/>
            <person name="Visel A."/>
            <person name="Grigoriev I.V."/>
        </authorList>
    </citation>
    <scope>NUCLEOTIDE SEQUENCE [LARGE SCALE GENOMIC DNA]</scope>
    <source>
        <strain evidence="17 18">CBS 129021</strain>
    </source>
</reference>
<evidence type="ECO:0000256" key="6">
    <source>
        <dbReference type="ARBA" id="ARBA00023001"/>
    </source>
</evidence>
<dbReference type="GO" id="GO:0046872">
    <property type="term" value="F:metal ion binding"/>
    <property type="evidence" value="ECO:0007669"/>
    <property type="project" value="UniProtKB-KW"/>
</dbReference>
<evidence type="ECO:0000256" key="2">
    <source>
        <dbReference type="ARBA" id="ARBA00004613"/>
    </source>
</evidence>
<accession>A0A1Y2DD48</accession>
<dbReference type="PANTHER" id="PTHR33353">
    <property type="entry name" value="PUTATIVE (AFU_ORTHOLOGUE AFUA_1G12560)-RELATED"/>
    <property type="match status" value="1"/>
</dbReference>
<proteinExistence type="inferred from homology"/>
<evidence type="ECO:0000256" key="12">
    <source>
        <dbReference type="ARBA" id="ARBA00023326"/>
    </source>
</evidence>
<evidence type="ECO:0000256" key="13">
    <source>
        <dbReference type="ARBA" id="ARBA00044502"/>
    </source>
</evidence>
<keyword evidence="18" id="KW-1185">Reference proteome</keyword>